<dbReference type="SUPFAM" id="SSF56349">
    <property type="entry name" value="DNA breaking-rejoining enzymes"/>
    <property type="match status" value="1"/>
</dbReference>
<evidence type="ECO:0000256" key="2">
    <source>
        <dbReference type="ARBA" id="ARBA00022908"/>
    </source>
</evidence>
<gene>
    <name evidence="8" type="ORF">CCE30_00505</name>
</gene>
<evidence type="ECO:0000256" key="3">
    <source>
        <dbReference type="ARBA" id="ARBA00023125"/>
    </source>
</evidence>
<evidence type="ECO:0000313" key="8">
    <source>
        <dbReference type="EMBL" id="ART97491.1"/>
    </source>
</evidence>
<evidence type="ECO:0000256" key="5">
    <source>
        <dbReference type="PROSITE-ProRule" id="PRU01248"/>
    </source>
</evidence>
<dbReference type="PROSITE" id="PS51900">
    <property type="entry name" value="CB"/>
    <property type="match status" value="1"/>
</dbReference>
<feature type="domain" description="Tyr recombinase" evidence="6">
    <location>
        <begin position="180"/>
        <end position="410"/>
    </location>
</feature>
<keyword evidence="2" id="KW-0229">DNA integration</keyword>
<dbReference type="GO" id="GO:0006310">
    <property type="term" value="P:DNA recombination"/>
    <property type="evidence" value="ECO:0007669"/>
    <property type="project" value="UniProtKB-KW"/>
</dbReference>
<dbReference type="Pfam" id="PF14659">
    <property type="entry name" value="Phage_int_SAM_3"/>
    <property type="match status" value="1"/>
</dbReference>
<dbReference type="AlphaFoldDB" id="A0AB33CGK4"/>
<sequence>MVKYYTPQVEPLKNGKFKYSIRYTDPSFVGVHKSSTTITKNTAHARNLAETKVKKKIKDILGKVGFKEATFEEVAKLTLKQYKKRGRSYNSVRSLELRFTKILKKFGSRRISSISAVEINRFLNDLLYKENYKNSTVSNYKFNFRLTFTYAKNYGYIKQNPMPDVHIERKNEKSYWNYRVKHWYLTDEETRTILDDCTNEGREDFHDFFLWLYLNGMRIGEGGAIKEDDISHDIYGNYFVTINGTLIEHVGKGWIKQPWTKTESGMRTISLPYQAVNLYYKHSRNTDWMKLLFNFPSPLICFPTLLFTKLTINNYHPTAPFKNGYLFTNKLTHNPMTKTTISKCLQRICKRHNIDKQITSHIFRHTYISILASKGFPLEVIADRVGHKNIGTIQAIYLHVINSERQKYNDLMKHYHF</sequence>
<keyword evidence="4" id="KW-0233">DNA recombination</keyword>
<evidence type="ECO:0000259" key="7">
    <source>
        <dbReference type="PROSITE" id="PS51900"/>
    </source>
</evidence>
<dbReference type="Proteomes" id="UP000195798">
    <property type="component" value="Chromosome"/>
</dbReference>
<comment type="similarity">
    <text evidence="1">Belongs to the 'phage' integrase family.</text>
</comment>
<feature type="domain" description="Core-binding (CB)" evidence="7">
    <location>
        <begin position="69"/>
        <end position="152"/>
    </location>
</feature>
<evidence type="ECO:0000256" key="4">
    <source>
        <dbReference type="ARBA" id="ARBA00023172"/>
    </source>
</evidence>
<evidence type="ECO:0000259" key="6">
    <source>
        <dbReference type="PROSITE" id="PS51898"/>
    </source>
</evidence>
<dbReference type="InterPro" id="IPR050090">
    <property type="entry name" value="Tyrosine_recombinase_XerCD"/>
</dbReference>
<dbReference type="InterPro" id="IPR002104">
    <property type="entry name" value="Integrase_catalytic"/>
</dbReference>
<dbReference type="GO" id="GO:0015074">
    <property type="term" value="P:DNA integration"/>
    <property type="evidence" value="ECO:0007669"/>
    <property type="project" value="UniProtKB-KW"/>
</dbReference>
<dbReference type="PANTHER" id="PTHR30349:SF64">
    <property type="entry name" value="PROPHAGE INTEGRASE INTD-RELATED"/>
    <property type="match status" value="1"/>
</dbReference>
<name>A0AB33CGK4_LACGS</name>
<dbReference type="InterPro" id="IPR044068">
    <property type="entry name" value="CB"/>
</dbReference>
<dbReference type="InterPro" id="IPR013762">
    <property type="entry name" value="Integrase-like_cat_sf"/>
</dbReference>
<dbReference type="PANTHER" id="PTHR30349">
    <property type="entry name" value="PHAGE INTEGRASE-RELATED"/>
    <property type="match status" value="1"/>
</dbReference>
<accession>A0AB33CGK4</accession>
<dbReference type="EMBL" id="CP021427">
    <property type="protein sequence ID" value="ART97491.1"/>
    <property type="molecule type" value="Genomic_DNA"/>
</dbReference>
<dbReference type="GO" id="GO:0003677">
    <property type="term" value="F:DNA binding"/>
    <property type="evidence" value="ECO:0007669"/>
    <property type="project" value="UniProtKB-UniRule"/>
</dbReference>
<keyword evidence="3 5" id="KW-0238">DNA-binding</keyword>
<dbReference type="Gene3D" id="1.10.150.130">
    <property type="match status" value="1"/>
</dbReference>
<dbReference type="CDD" id="cd01189">
    <property type="entry name" value="INT_ICEBs1_C_like"/>
    <property type="match status" value="1"/>
</dbReference>
<protein>
    <submittedName>
        <fullName evidence="8">Site-specific integrase</fullName>
    </submittedName>
</protein>
<organism evidence="8 9">
    <name type="scientific">Lactobacillus gasseri</name>
    <dbReference type="NCBI Taxonomy" id="1596"/>
    <lineage>
        <taxon>Bacteria</taxon>
        <taxon>Bacillati</taxon>
        <taxon>Bacillota</taxon>
        <taxon>Bacilli</taxon>
        <taxon>Lactobacillales</taxon>
        <taxon>Lactobacillaceae</taxon>
        <taxon>Lactobacillus</taxon>
    </lineage>
</organism>
<dbReference type="Pfam" id="PF00589">
    <property type="entry name" value="Phage_integrase"/>
    <property type="match status" value="1"/>
</dbReference>
<dbReference type="RefSeq" id="WP_065169753.1">
    <property type="nucleotide sequence ID" value="NZ_CP021427.1"/>
</dbReference>
<dbReference type="Gene3D" id="1.10.443.10">
    <property type="entry name" value="Intergrase catalytic core"/>
    <property type="match status" value="1"/>
</dbReference>
<evidence type="ECO:0000256" key="1">
    <source>
        <dbReference type="ARBA" id="ARBA00008857"/>
    </source>
</evidence>
<dbReference type="InterPro" id="IPR004107">
    <property type="entry name" value="Integrase_SAM-like_N"/>
</dbReference>
<dbReference type="InterPro" id="IPR010998">
    <property type="entry name" value="Integrase_recombinase_N"/>
</dbReference>
<dbReference type="PROSITE" id="PS51898">
    <property type="entry name" value="TYR_RECOMBINASE"/>
    <property type="match status" value="1"/>
</dbReference>
<dbReference type="InterPro" id="IPR011010">
    <property type="entry name" value="DNA_brk_join_enz"/>
</dbReference>
<evidence type="ECO:0000313" key="9">
    <source>
        <dbReference type="Proteomes" id="UP000195798"/>
    </source>
</evidence>
<reference evidence="8 9" key="1">
    <citation type="submission" date="2017-05" db="EMBL/GenBank/DDBJ databases">
        <authorList>
            <person name="Oh N.-S."/>
        </authorList>
    </citation>
    <scope>NUCLEOTIDE SEQUENCE [LARGE SCALE GENOMIC DNA]</scope>
    <source>
        <strain evidence="8 9">4M13</strain>
    </source>
</reference>
<proteinExistence type="inferred from homology"/>